<dbReference type="STRING" id="742823.HMPREF9465_01709"/>
<organism evidence="1 2">
    <name type="scientific">Sutterella wadsworthensis 2_1_59BFAA</name>
    <dbReference type="NCBI Taxonomy" id="742823"/>
    <lineage>
        <taxon>Bacteria</taxon>
        <taxon>Pseudomonadati</taxon>
        <taxon>Pseudomonadota</taxon>
        <taxon>Betaproteobacteria</taxon>
        <taxon>Burkholderiales</taxon>
        <taxon>Sutterellaceae</taxon>
        <taxon>Sutterella</taxon>
    </lineage>
</organism>
<comment type="caution">
    <text evidence="1">The sequence shown here is derived from an EMBL/GenBank/DDBJ whole genome shotgun (WGS) entry which is preliminary data.</text>
</comment>
<dbReference type="AlphaFoldDB" id="K1JSJ3"/>
<protein>
    <submittedName>
        <fullName evidence="1">Uncharacterized protein</fullName>
    </submittedName>
</protein>
<dbReference type="Proteomes" id="UP000005835">
    <property type="component" value="Unassembled WGS sequence"/>
</dbReference>
<dbReference type="PATRIC" id="fig|742823.3.peg.1704"/>
<dbReference type="RefSeq" id="WP_005436068.1">
    <property type="nucleotide sequence ID" value="NZ_JH815518.1"/>
</dbReference>
<name>K1JSJ3_9BURK</name>
<sequence>MQPNDLPRSKESSAAAQAAVLIASHRMSRDRAVETVVRSTGVRPTDAAVASELRRWFACFDPEGHKALLDKKRLAALSVLSSLSDWSPLLTGSVLAGDAVEDDPVRILIRSDDEKAVELALLAMDVEYEPVESSERGRSFRTVLQTECRGEDVLITVTNSHRAAKPVPPDEWQLPEEALCGLSEKGLRRLLGVD</sequence>
<gene>
    <name evidence="1" type="ORF">HMPREF9465_01709</name>
</gene>
<keyword evidence="2" id="KW-1185">Reference proteome</keyword>
<proteinExistence type="predicted"/>
<reference evidence="1 2" key="1">
    <citation type="submission" date="2012-05" db="EMBL/GenBank/DDBJ databases">
        <title>The Genome Sequence of Sutterella wadsworthensis 2_1_59BFAA.</title>
        <authorList>
            <consortium name="The Broad Institute Genome Sequencing Platform"/>
            <person name="Earl A."/>
            <person name="Ward D."/>
            <person name="Feldgarden M."/>
            <person name="Gevers D."/>
            <person name="Daigneault M."/>
            <person name="Strauss J."/>
            <person name="Allen-Vercoe E."/>
            <person name="Walker B."/>
            <person name="Young S.K."/>
            <person name="Zeng Q."/>
            <person name="Gargeya S."/>
            <person name="Fitzgerald M."/>
            <person name="Haas B."/>
            <person name="Abouelleil A."/>
            <person name="Alvarado L."/>
            <person name="Arachchi H.M."/>
            <person name="Berlin A.M."/>
            <person name="Chapman S.B."/>
            <person name="Goldberg J."/>
            <person name="Griggs A."/>
            <person name="Gujja S."/>
            <person name="Hansen M."/>
            <person name="Howarth C."/>
            <person name="Imamovic A."/>
            <person name="Larimer J."/>
            <person name="McCowen C."/>
            <person name="Montmayeur A."/>
            <person name="Murphy C."/>
            <person name="Neiman D."/>
            <person name="Pearson M."/>
            <person name="Priest M."/>
            <person name="Roberts A."/>
            <person name="Saif S."/>
            <person name="Shea T."/>
            <person name="Sisk P."/>
            <person name="Sykes S."/>
            <person name="Wortman J."/>
            <person name="Nusbaum C."/>
            <person name="Birren B."/>
        </authorList>
    </citation>
    <scope>NUCLEOTIDE SEQUENCE [LARGE SCALE GENOMIC DNA]</scope>
    <source>
        <strain evidence="1 2">2_1_59BFAA</strain>
    </source>
</reference>
<evidence type="ECO:0000313" key="1">
    <source>
        <dbReference type="EMBL" id="EKB30662.1"/>
    </source>
</evidence>
<dbReference type="EMBL" id="ADMG01000037">
    <property type="protein sequence ID" value="EKB30662.1"/>
    <property type="molecule type" value="Genomic_DNA"/>
</dbReference>
<evidence type="ECO:0000313" key="2">
    <source>
        <dbReference type="Proteomes" id="UP000005835"/>
    </source>
</evidence>
<dbReference type="eggNOG" id="ENOG5032QI3">
    <property type="taxonomic scope" value="Bacteria"/>
</dbReference>
<accession>K1JSJ3</accession>
<dbReference type="HOGENOM" id="CLU_1401831_0_0_4"/>